<gene>
    <name evidence="1" type="ORF">GFSPODELE1_LOCUS6187</name>
</gene>
<sequence length="462" mass="50657">MVTLHPGRDILQNGYTLTPFETFAKHALVSPPPIFLRTQALAAEPFFDSRLSPGSSFYFSRLLHKFLLNPHNPYDMRYSTVIALSLVATAGPSLAIPLSNSGYARELLSRQPQSQTQEVDQSGALRLGDFLPLIGPIVDTIFGNQRRDLNEISAREFVDALVARQAQGDDESGAGLFDFIPIFGPIIEKFFGGGAQRRDLNDIYVREFVDALVARQEQSDEESGAGLFSFIPLLVNTLFGRDLNEVSAREFVDELVARQAQGDDESGAGLFDFIPIFGPIIEKFLGGGAQRRDLNELSARDFVDALIARQEQGDEESGAGLFSFIPLIVNTLFGRDLNEVTAREFVDTLVARGDQAVGDESGALRLGDFLPLLGPIVDTIFGGGNQRRDFSDLEAREFVEALLAREEQGVDASGALRLGDFIPLIGPLIDHILGGGNQAQRRDLHEFVAREETVARSLNELD</sequence>
<dbReference type="EMBL" id="OZ037947">
    <property type="protein sequence ID" value="CAL1707076.1"/>
    <property type="molecule type" value="Genomic_DNA"/>
</dbReference>
<evidence type="ECO:0000313" key="2">
    <source>
        <dbReference type="Proteomes" id="UP001497453"/>
    </source>
</evidence>
<name>A0ABP1DGV7_9APHY</name>
<reference evidence="2" key="1">
    <citation type="submission" date="2024-04" db="EMBL/GenBank/DDBJ databases">
        <authorList>
            <person name="Shaw F."/>
            <person name="Minotto A."/>
        </authorList>
    </citation>
    <scope>NUCLEOTIDE SEQUENCE [LARGE SCALE GENOMIC DNA]</scope>
</reference>
<accession>A0ABP1DGV7</accession>
<dbReference type="Proteomes" id="UP001497453">
    <property type="component" value="Chromosome 4"/>
</dbReference>
<organism evidence="1 2">
    <name type="scientific">Somion occarium</name>
    <dbReference type="NCBI Taxonomy" id="3059160"/>
    <lineage>
        <taxon>Eukaryota</taxon>
        <taxon>Fungi</taxon>
        <taxon>Dikarya</taxon>
        <taxon>Basidiomycota</taxon>
        <taxon>Agaricomycotina</taxon>
        <taxon>Agaricomycetes</taxon>
        <taxon>Polyporales</taxon>
        <taxon>Cerrenaceae</taxon>
        <taxon>Somion</taxon>
    </lineage>
</organism>
<evidence type="ECO:0000313" key="1">
    <source>
        <dbReference type="EMBL" id="CAL1707076.1"/>
    </source>
</evidence>
<protein>
    <submittedName>
        <fullName evidence="1">Uncharacterized protein</fullName>
    </submittedName>
</protein>
<keyword evidence="2" id="KW-1185">Reference proteome</keyword>
<proteinExistence type="predicted"/>